<dbReference type="Gene3D" id="1.25.40.10">
    <property type="entry name" value="Tetratricopeptide repeat domain"/>
    <property type="match status" value="3"/>
</dbReference>
<evidence type="ECO:0000256" key="1">
    <source>
        <dbReference type="ARBA" id="ARBA00022737"/>
    </source>
</evidence>
<dbReference type="InterPro" id="IPR002885">
    <property type="entry name" value="PPR_rpt"/>
</dbReference>
<reference evidence="3 4" key="1">
    <citation type="journal article" date="2018" name="Nat. Genet.">
        <title>The Rosa genome provides new insights in the design of modern roses.</title>
        <authorList>
            <person name="Bendahmane M."/>
        </authorList>
    </citation>
    <scope>NUCLEOTIDE SEQUENCE [LARGE SCALE GENOMIC DNA]</scope>
    <source>
        <strain evidence="4">cv. Old Blush</strain>
    </source>
</reference>
<feature type="repeat" description="PPR" evidence="2">
    <location>
        <begin position="311"/>
        <end position="348"/>
    </location>
</feature>
<organism evidence="3 4">
    <name type="scientific">Rosa chinensis</name>
    <name type="common">China rose</name>
    <dbReference type="NCBI Taxonomy" id="74649"/>
    <lineage>
        <taxon>Eukaryota</taxon>
        <taxon>Viridiplantae</taxon>
        <taxon>Streptophyta</taxon>
        <taxon>Embryophyta</taxon>
        <taxon>Tracheophyta</taxon>
        <taxon>Spermatophyta</taxon>
        <taxon>Magnoliopsida</taxon>
        <taxon>eudicotyledons</taxon>
        <taxon>Gunneridae</taxon>
        <taxon>Pentapetalae</taxon>
        <taxon>rosids</taxon>
        <taxon>fabids</taxon>
        <taxon>Rosales</taxon>
        <taxon>Rosaceae</taxon>
        <taxon>Rosoideae</taxon>
        <taxon>Rosoideae incertae sedis</taxon>
        <taxon>Rosa</taxon>
    </lineage>
</organism>
<comment type="caution">
    <text evidence="3">The sequence shown here is derived from an EMBL/GenBank/DDBJ whole genome shotgun (WGS) entry which is preliminary data.</text>
</comment>
<dbReference type="NCBIfam" id="TIGR00756">
    <property type="entry name" value="PPR"/>
    <property type="match status" value="3"/>
</dbReference>
<accession>A0A2P6PH06</accession>
<feature type="repeat" description="PPR" evidence="2">
    <location>
        <begin position="240"/>
        <end position="274"/>
    </location>
</feature>
<gene>
    <name evidence="3" type="ORF">RchiOBHm_Chr7g0236331</name>
</gene>
<dbReference type="Pfam" id="PF01535">
    <property type="entry name" value="PPR"/>
    <property type="match status" value="1"/>
</dbReference>
<dbReference type="InterPro" id="IPR011990">
    <property type="entry name" value="TPR-like_helical_dom_sf"/>
</dbReference>
<dbReference type="Gramene" id="PRQ21178">
    <property type="protein sequence ID" value="PRQ21178"/>
    <property type="gene ID" value="RchiOBHm_Chr7g0236331"/>
</dbReference>
<dbReference type="PANTHER" id="PTHR46862:SF3">
    <property type="entry name" value="OS07G0661900 PROTEIN"/>
    <property type="match status" value="1"/>
</dbReference>
<dbReference type="AlphaFoldDB" id="A0A2P6PH06"/>
<dbReference type="EMBL" id="PDCK01000045">
    <property type="protein sequence ID" value="PRQ21178.1"/>
    <property type="molecule type" value="Genomic_DNA"/>
</dbReference>
<evidence type="ECO:0000313" key="4">
    <source>
        <dbReference type="Proteomes" id="UP000238479"/>
    </source>
</evidence>
<keyword evidence="1" id="KW-0677">Repeat</keyword>
<evidence type="ECO:0000313" key="3">
    <source>
        <dbReference type="EMBL" id="PRQ21178.1"/>
    </source>
</evidence>
<feature type="repeat" description="PPR" evidence="2">
    <location>
        <begin position="78"/>
        <end position="112"/>
    </location>
</feature>
<proteinExistence type="predicted"/>
<evidence type="ECO:0000256" key="2">
    <source>
        <dbReference type="PROSITE-ProRule" id="PRU00708"/>
    </source>
</evidence>
<feature type="repeat" description="PPR" evidence="2">
    <location>
        <begin position="275"/>
        <end position="310"/>
    </location>
</feature>
<protein>
    <submittedName>
        <fullName evidence="3">Putative pentatricopeptide</fullName>
    </submittedName>
</protein>
<keyword evidence="4" id="KW-1185">Reference proteome</keyword>
<dbReference type="Pfam" id="PF13041">
    <property type="entry name" value="PPR_2"/>
    <property type="match status" value="1"/>
</dbReference>
<name>A0A2P6PH06_ROSCH</name>
<dbReference type="PROSITE" id="PS51375">
    <property type="entry name" value="PPR"/>
    <property type="match status" value="4"/>
</dbReference>
<dbReference type="Proteomes" id="UP000238479">
    <property type="component" value="Chromosome 7"/>
</dbReference>
<dbReference type="PANTHER" id="PTHR46862">
    <property type="entry name" value="OS07G0661900 PROTEIN"/>
    <property type="match status" value="1"/>
</dbReference>
<sequence length="378" mass="42158">MEGTSFPNSSADGLKKHVMKVFEEATKDCEDKVLKEIRDYDSLNKYAIQLFNILANNTLAEEAKELFKPCSDSAVLPDVAVFTIVIRAYAYAGKTKAALKVYQQMIATGYFLEMLDKGMKPHSASYMTVFNAIACRESVEKAREFLEQIQAKGFTPESKVHHFEEGHLTEAMNAMKLYDDLVNKTTDKKMQKVFRKWRTAGGGLAKKESLEMFGALIDDGYVDEANELFKRICETGVYPMVTNHTSVIQAYLKFGKTKGALEAYRGMLASGVAPNSYTYTVLIKGLTIDPNFCGDAKKCILDMMDRGIRPNPATYTAVIEGFAKQEDEAAEEEAKDLVDVMMSEGFVPNAKAMMEVLKGRPTPLIRRVINIVLSKLKG</sequence>